<dbReference type="GO" id="GO:0043596">
    <property type="term" value="C:nuclear replication fork"/>
    <property type="evidence" value="ECO:0007669"/>
    <property type="project" value="TreeGrafter"/>
</dbReference>
<dbReference type="InterPro" id="IPR029406">
    <property type="entry name" value="ETAA1"/>
</dbReference>
<evidence type="ECO:0000313" key="2">
    <source>
        <dbReference type="Ensembl" id="ENSSTUP00000039387.1"/>
    </source>
</evidence>
<dbReference type="GeneTree" id="ENSGT00390000009597"/>
<feature type="region of interest" description="Disordered" evidence="1">
    <location>
        <begin position="244"/>
        <end position="324"/>
    </location>
</feature>
<organism evidence="2 3">
    <name type="scientific">Salmo trutta</name>
    <name type="common">Brown trout</name>
    <dbReference type="NCBI Taxonomy" id="8032"/>
    <lineage>
        <taxon>Eukaryota</taxon>
        <taxon>Metazoa</taxon>
        <taxon>Chordata</taxon>
        <taxon>Craniata</taxon>
        <taxon>Vertebrata</taxon>
        <taxon>Euteleostomi</taxon>
        <taxon>Actinopterygii</taxon>
        <taxon>Neopterygii</taxon>
        <taxon>Teleostei</taxon>
        <taxon>Protacanthopterygii</taxon>
        <taxon>Salmoniformes</taxon>
        <taxon>Salmonidae</taxon>
        <taxon>Salmoninae</taxon>
        <taxon>Salmo</taxon>
    </lineage>
</organism>
<dbReference type="GO" id="GO:0006974">
    <property type="term" value="P:DNA damage response"/>
    <property type="evidence" value="ECO:0007669"/>
    <property type="project" value="TreeGrafter"/>
</dbReference>
<feature type="compositionally biased region" description="Low complexity" evidence="1">
    <location>
        <begin position="249"/>
        <end position="263"/>
    </location>
</feature>
<feature type="compositionally biased region" description="Polar residues" evidence="1">
    <location>
        <begin position="490"/>
        <end position="504"/>
    </location>
</feature>
<dbReference type="Pfam" id="PF15350">
    <property type="entry name" value="ETAA1"/>
    <property type="match status" value="1"/>
</dbReference>
<gene>
    <name evidence="2" type="primary">LOC115193483</name>
</gene>
<evidence type="ECO:0000313" key="3">
    <source>
        <dbReference type="Proteomes" id="UP000472277"/>
    </source>
</evidence>
<feature type="region of interest" description="Disordered" evidence="1">
    <location>
        <begin position="343"/>
        <end position="401"/>
    </location>
</feature>
<dbReference type="GO" id="GO:0043539">
    <property type="term" value="F:protein serine/threonine kinase activator activity"/>
    <property type="evidence" value="ECO:0007669"/>
    <property type="project" value="TreeGrafter"/>
</dbReference>
<protein>
    <submittedName>
        <fullName evidence="2">Ewing's tumor-associated antigen 1-like</fullName>
    </submittedName>
</protein>
<feature type="region of interest" description="Disordered" evidence="1">
    <location>
        <begin position="437"/>
        <end position="509"/>
    </location>
</feature>
<feature type="compositionally biased region" description="Polar residues" evidence="1">
    <location>
        <begin position="437"/>
        <end position="453"/>
    </location>
</feature>
<accession>A0A673YY28</accession>
<dbReference type="Ensembl" id="ENSSTUT00000041173.1">
    <property type="protein sequence ID" value="ENSSTUP00000039387.1"/>
    <property type="gene ID" value="ENSSTUG00000016803.1"/>
</dbReference>
<evidence type="ECO:0000256" key="1">
    <source>
        <dbReference type="SAM" id="MobiDB-lite"/>
    </source>
</evidence>
<dbReference type="PANTHER" id="PTHR16434:SF2">
    <property type="entry name" value="EWING'S TUMOR-ASSOCIATED ANTIGEN 1"/>
    <property type="match status" value="1"/>
</dbReference>
<proteinExistence type="predicted"/>
<dbReference type="InParanoid" id="A0A673YY28"/>
<feature type="compositionally biased region" description="Basic and acidic residues" evidence="1">
    <location>
        <begin position="454"/>
        <end position="463"/>
    </location>
</feature>
<feature type="compositionally biased region" description="Polar residues" evidence="1">
    <location>
        <begin position="280"/>
        <end position="310"/>
    </location>
</feature>
<reference evidence="2" key="1">
    <citation type="submission" date="2025-08" db="UniProtKB">
        <authorList>
            <consortium name="Ensembl"/>
        </authorList>
    </citation>
    <scope>IDENTIFICATION</scope>
</reference>
<dbReference type="GO" id="GO:0031297">
    <property type="term" value="P:replication fork processing"/>
    <property type="evidence" value="ECO:0007669"/>
    <property type="project" value="TreeGrafter"/>
</dbReference>
<dbReference type="AlphaFoldDB" id="A0A673YY28"/>
<name>A0A673YY28_SALTR</name>
<sequence length="858" mass="93047">MPKVIGITMYMCQQKANCCCPYSPGEGPSNTRVVEISDIVNRIAPKDAQHVSVDSPLLQWIGDSAVPCTPEVRPPKARKKSTRKSSVEDLMQLARQFDINMHQQDRERKCAEHTNNTIINNRYGEEPKGPTTMSSSAQQVEAELNALFDGPTQRVTGRLSQGSNASTCSQEVKVQVGVSHLTADDLVKVSEVKPGGGSTSGSSARTGKEEVGQWNATTTVANDEDFDWEDDDLLNDPIVLEMTQNPEGLKTLSPKPSSSLTLSTDRDNTQLLTDTEKTLPPSSTTSNPISLPSHSVWKGTSTHLQPSNRGALTEPCPKPKPTSRSTFLLEPNLCFQVNMAPTTKEAPRPSLTVGEAQPERPRPGLSAAVGTRGPSGDSAEGVSTATTSRGTTAPDSAFKDISEEDLQSLFDSESLWNDDEGDDDELLYQVCDDVERISNSQPLSEDATATTDGTEVRVQESKPKAPPTAPLATAREGSMTMDRAVGGPSRRQSITCTSGRSNSAPGDRSCTHVHFQGWNIPAKAGNVWVGHHTVMSQSHPGSSEGLGKFTQLRGAPGWGTFGLGSLGVRTFQAENSKSVMPRTVSARTLPNSNSHHASSFKRHLSDSAAIGNKDPSISSTIPSVFFHILPSAAPYHQCSSRTFHQQHHTISVLPYPSISSTIPSVFFQIRTFHQQHHTISVLPEPSISSTIPSVFFQIRSFHQQHHTISVLPYPSISSNIPSVFFHILPSAAPYHQCSSISFHQQHHTISVLPYPSISSTIPSVFFQILPSAAPYHQCSSISFHQQHHTISVLPYPSISSTIPSVFFHILPSAAPYHQCSSRSFHQQHHTISVLPDPSISSTIPSVFSIKGAVENLQI</sequence>
<feature type="region of interest" description="Disordered" evidence="1">
    <location>
        <begin position="191"/>
        <end position="212"/>
    </location>
</feature>
<feature type="compositionally biased region" description="Polar residues" evidence="1">
    <location>
        <begin position="381"/>
        <end position="394"/>
    </location>
</feature>
<reference evidence="2" key="2">
    <citation type="submission" date="2025-09" db="UniProtKB">
        <authorList>
            <consortium name="Ensembl"/>
        </authorList>
    </citation>
    <scope>IDENTIFICATION</scope>
</reference>
<dbReference type="PANTHER" id="PTHR16434">
    <property type="entry name" value="EWING'S TUMOR-ASSOCIATED ANTIGEN 1 ETAA1"/>
    <property type="match status" value="1"/>
</dbReference>
<dbReference type="Proteomes" id="UP000472277">
    <property type="component" value="Chromosome 5"/>
</dbReference>
<dbReference type="GO" id="GO:2000001">
    <property type="term" value="P:regulation of DNA damage checkpoint"/>
    <property type="evidence" value="ECO:0007669"/>
    <property type="project" value="TreeGrafter"/>
</dbReference>
<keyword evidence="3" id="KW-1185">Reference proteome</keyword>